<comment type="catalytic activity">
    <reaction evidence="8">
        <text>L-aspartate(89)-[ribosomal protein uS12]-hydrogen + (sulfur carrier)-SH + AH2 + 2 S-adenosyl-L-methionine = 3-methylsulfanyl-L-aspartate(89)-[ribosomal protein uS12]-hydrogen + (sulfur carrier)-H + 5'-deoxyadenosine + L-methionine + A + S-adenosyl-L-homocysteine + 2 H(+)</text>
        <dbReference type="Rhea" id="RHEA:37087"/>
        <dbReference type="Rhea" id="RHEA-COMP:10460"/>
        <dbReference type="Rhea" id="RHEA-COMP:10461"/>
        <dbReference type="Rhea" id="RHEA-COMP:14737"/>
        <dbReference type="Rhea" id="RHEA-COMP:14739"/>
        <dbReference type="ChEBI" id="CHEBI:13193"/>
        <dbReference type="ChEBI" id="CHEBI:15378"/>
        <dbReference type="ChEBI" id="CHEBI:17319"/>
        <dbReference type="ChEBI" id="CHEBI:17499"/>
        <dbReference type="ChEBI" id="CHEBI:29917"/>
        <dbReference type="ChEBI" id="CHEBI:29961"/>
        <dbReference type="ChEBI" id="CHEBI:57844"/>
        <dbReference type="ChEBI" id="CHEBI:57856"/>
        <dbReference type="ChEBI" id="CHEBI:59789"/>
        <dbReference type="ChEBI" id="CHEBI:64428"/>
        <dbReference type="ChEBI" id="CHEBI:73599"/>
        <dbReference type="EC" id="2.8.4.4"/>
    </reaction>
</comment>
<dbReference type="Gene3D" id="3.80.30.20">
    <property type="entry name" value="tm_1862 like domain"/>
    <property type="match status" value="1"/>
</dbReference>
<dbReference type="GO" id="GO:0103039">
    <property type="term" value="F:protein methylthiotransferase activity"/>
    <property type="evidence" value="ECO:0007669"/>
    <property type="project" value="UniProtKB-EC"/>
</dbReference>
<dbReference type="InterPro" id="IPR005839">
    <property type="entry name" value="Methylthiotransferase"/>
</dbReference>
<evidence type="ECO:0000256" key="6">
    <source>
        <dbReference type="ARBA" id="ARBA00023004"/>
    </source>
</evidence>
<keyword evidence="4 8" id="KW-0949">S-adenosyl-L-methionine</keyword>
<dbReference type="EMBL" id="JAERTY010000016">
    <property type="protein sequence ID" value="MBL1411413.1"/>
    <property type="molecule type" value="Genomic_DNA"/>
</dbReference>
<dbReference type="Pfam" id="PF04055">
    <property type="entry name" value="Radical_SAM"/>
    <property type="match status" value="1"/>
</dbReference>
<reference evidence="12 13" key="1">
    <citation type="submission" date="2021-01" db="EMBL/GenBank/DDBJ databases">
        <title>C459-1 draft genome sequence.</title>
        <authorList>
            <person name="Zhang X.-F."/>
        </authorList>
    </citation>
    <scope>NUCLEOTIDE SEQUENCE [LARGE SCALE GENOMIC DNA]</scope>
    <source>
        <strain evidence="13">C459-1</strain>
    </source>
</reference>
<feature type="binding site" evidence="8">
    <location>
        <position position="97"/>
    </location>
    <ligand>
        <name>[4Fe-4S] cluster</name>
        <dbReference type="ChEBI" id="CHEBI:49883"/>
        <label>1</label>
    </ligand>
</feature>
<evidence type="ECO:0000256" key="8">
    <source>
        <dbReference type="HAMAP-Rule" id="MF_01865"/>
    </source>
</evidence>
<dbReference type="NCBIfam" id="TIGR01125">
    <property type="entry name" value="30S ribosomal protein S12 methylthiotransferase RimO"/>
    <property type="match status" value="1"/>
</dbReference>
<comment type="cofactor">
    <cofactor evidence="8">
        <name>[4Fe-4S] cluster</name>
        <dbReference type="ChEBI" id="CHEBI:49883"/>
    </cofactor>
    <text evidence="8">Binds 2 [4Fe-4S] clusters. One cluster is coordinated with 3 cysteines and an exchangeable S-adenosyl-L-methionine.</text>
</comment>
<dbReference type="CDD" id="cd01335">
    <property type="entry name" value="Radical_SAM"/>
    <property type="match status" value="1"/>
</dbReference>
<organism evidence="12 13">
    <name type="scientific">Sphingobacterium faecale</name>
    <dbReference type="NCBI Taxonomy" id="2803775"/>
    <lineage>
        <taxon>Bacteria</taxon>
        <taxon>Pseudomonadati</taxon>
        <taxon>Bacteroidota</taxon>
        <taxon>Sphingobacteriia</taxon>
        <taxon>Sphingobacteriales</taxon>
        <taxon>Sphingobacteriaceae</taxon>
        <taxon>Sphingobacterium</taxon>
    </lineage>
</organism>
<keyword evidence="12" id="KW-0689">Ribosomal protein</keyword>
<keyword evidence="3 8" id="KW-0808">Transferase</keyword>
<keyword evidence="5 8" id="KW-0479">Metal-binding</keyword>
<keyword evidence="2 8" id="KW-0963">Cytoplasm</keyword>
<feature type="binding site" evidence="8">
    <location>
        <position position="158"/>
    </location>
    <ligand>
        <name>[4Fe-4S] cluster</name>
        <dbReference type="ChEBI" id="CHEBI:49883"/>
        <label>2</label>
        <note>4Fe-4S-S-AdoMet</note>
    </ligand>
</feature>
<feature type="binding site" evidence="8">
    <location>
        <position position="165"/>
    </location>
    <ligand>
        <name>[4Fe-4S] cluster</name>
        <dbReference type="ChEBI" id="CHEBI:49883"/>
        <label>2</label>
        <note>4Fe-4S-S-AdoMet</note>
    </ligand>
</feature>
<dbReference type="HAMAP" id="MF_01865">
    <property type="entry name" value="MTTase_RimO"/>
    <property type="match status" value="1"/>
</dbReference>
<comment type="subcellular location">
    <subcellularLocation>
        <location evidence="8">Cytoplasm</location>
    </subcellularLocation>
</comment>
<dbReference type="Gene3D" id="3.40.50.12160">
    <property type="entry name" value="Methylthiotransferase, N-terminal domain"/>
    <property type="match status" value="1"/>
</dbReference>
<keyword evidence="6 8" id="KW-0408">Iron</keyword>
<feature type="binding site" evidence="8">
    <location>
        <position position="162"/>
    </location>
    <ligand>
        <name>[4Fe-4S] cluster</name>
        <dbReference type="ChEBI" id="CHEBI:49883"/>
        <label>2</label>
        <note>4Fe-4S-S-AdoMet</note>
    </ligand>
</feature>
<dbReference type="InterPro" id="IPR023404">
    <property type="entry name" value="rSAM_horseshoe"/>
</dbReference>
<dbReference type="InterPro" id="IPR058240">
    <property type="entry name" value="rSAM_sf"/>
</dbReference>
<dbReference type="GO" id="GO:0005840">
    <property type="term" value="C:ribosome"/>
    <property type="evidence" value="ECO:0007669"/>
    <property type="project" value="UniProtKB-KW"/>
</dbReference>
<comment type="caution">
    <text evidence="12">The sequence shown here is derived from an EMBL/GenBank/DDBJ whole genome shotgun (WGS) entry which is preliminary data.</text>
</comment>
<feature type="binding site" evidence="8">
    <location>
        <position position="63"/>
    </location>
    <ligand>
        <name>[4Fe-4S] cluster</name>
        <dbReference type="ChEBI" id="CHEBI:49883"/>
        <label>1</label>
    </ligand>
</feature>
<dbReference type="RefSeq" id="WP_202105128.1">
    <property type="nucleotide sequence ID" value="NZ_JAERTY010000016.1"/>
</dbReference>
<dbReference type="SFLD" id="SFLDG01061">
    <property type="entry name" value="methylthiotransferase"/>
    <property type="match status" value="1"/>
</dbReference>
<dbReference type="Proteomes" id="UP000625283">
    <property type="component" value="Unassembled WGS sequence"/>
</dbReference>
<evidence type="ECO:0000259" key="10">
    <source>
        <dbReference type="PROSITE" id="PS51449"/>
    </source>
</evidence>
<dbReference type="InterPro" id="IPR006638">
    <property type="entry name" value="Elp3/MiaA/NifB-like_rSAM"/>
</dbReference>
<name>A0ABS1R9Q2_9SPHI</name>
<dbReference type="Pfam" id="PF00919">
    <property type="entry name" value="UPF0004"/>
    <property type="match status" value="1"/>
</dbReference>
<dbReference type="SFLD" id="SFLDG01082">
    <property type="entry name" value="B12-binding_domain_containing"/>
    <property type="match status" value="1"/>
</dbReference>
<feature type="domain" description="MTTase N-terminal" evidence="10">
    <location>
        <begin position="15"/>
        <end position="134"/>
    </location>
</feature>
<dbReference type="SFLD" id="SFLDF00274">
    <property type="entry name" value="ribosomal_protein_S12_methylth"/>
    <property type="match status" value="1"/>
</dbReference>
<evidence type="ECO:0000256" key="1">
    <source>
        <dbReference type="ARBA" id="ARBA00022485"/>
    </source>
</evidence>
<keyword evidence="1 8" id="KW-0004">4Fe-4S</keyword>
<dbReference type="PANTHER" id="PTHR43837:SF1">
    <property type="entry name" value="RIBOSOMAL PROTEIN US12 METHYLTHIOTRANSFERASE RIMO"/>
    <property type="match status" value="1"/>
</dbReference>
<evidence type="ECO:0000256" key="4">
    <source>
        <dbReference type="ARBA" id="ARBA00022691"/>
    </source>
</evidence>
<dbReference type="PROSITE" id="PS51918">
    <property type="entry name" value="RADICAL_SAM"/>
    <property type="match status" value="1"/>
</dbReference>
<evidence type="ECO:0000256" key="7">
    <source>
        <dbReference type="ARBA" id="ARBA00023014"/>
    </source>
</evidence>
<evidence type="ECO:0000259" key="9">
    <source>
        <dbReference type="PROSITE" id="PS50926"/>
    </source>
</evidence>
<evidence type="ECO:0000313" key="12">
    <source>
        <dbReference type="EMBL" id="MBL1411413.1"/>
    </source>
</evidence>
<evidence type="ECO:0000256" key="3">
    <source>
        <dbReference type="ARBA" id="ARBA00022679"/>
    </source>
</evidence>
<dbReference type="NCBIfam" id="TIGR00089">
    <property type="entry name" value="MiaB/RimO family radical SAM methylthiotransferase"/>
    <property type="match status" value="1"/>
</dbReference>
<dbReference type="InterPro" id="IPR038135">
    <property type="entry name" value="Methylthiotransferase_N_sf"/>
</dbReference>
<gene>
    <name evidence="8 12" type="primary">rimO</name>
    <name evidence="12" type="ORF">JKG61_21825</name>
</gene>
<dbReference type="Pfam" id="PF18693">
    <property type="entry name" value="TRAM_2"/>
    <property type="match status" value="1"/>
</dbReference>
<dbReference type="SFLD" id="SFLDS00029">
    <property type="entry name" value="Radical_SAM"/>
    <property type="match status" value="1"/>
</dbReference>
<protein>
    <recommendedName>
        <fullName evidence="8">Ribosomal protein uS12 methylthiotransferase RimO</fullName>
        <shortName evidence="8">uS12 MTTase</shortName>
        <shortName evidence="8">uS12 methylthiotransferase</shortName>
        <ecNumber evidence="8">2.8.4.4</ecNumber>
    </recommendedName>
    <alternativeName>
        <fullName evidence="8">Ribosomal protein uS12 (aspartate-C(3))-methylthiotransferase</fullName>
    </alternativeName>
    <alternativeName>
        <fullName evidence="8">Ribosome maturation factor RimO</fullName>
    </alternativeName>
</protein>
<dbReference type="InterPro" id="IPR013848">
    <property type="entry name" value="Methylthiotransferase_N"/>
</dbReference>
<dbReference type="EC" id="2.8.4.4" evidence="8"/>
<dbReference type="PROSITE" id="PS50926">
    <property type="entry name" value="TRAM"/>
    <property type="match status" value="1"/>
</dbReference>
<evidence type="ECO:0000256" key="5">
    <source>
        <dbReference type="ARBA" id="ARBA00022723"/>
    </source>
</evidence>
<feature type="domain" description="TRAM" evidence="9">
    <location>
        <begin position="377"/>
        <end position="444"/>
    </location>
</feature>
<dbReference type="SUPFAM" id="SSF102114">
    <property type="entry name" value="Radical SAM enzymes"/>
    <property type="match status" value="1"/>
</dbReference>
<feature type="domain" description="Radical SAM core" evidence="11">
    <location>
        <begin position="144"/>
        <end position="374"/>
    </location>
</feature>
<keyword evidence="7 8" id="KW-0411">Iron-sulfur</keyword>
<dbReference type="SMART" id="SM00729">
    <property type="entry name" value="Elp3"/>
    <property type="match status" value="1"/>
</dbReference>
<proteinExistence type="inferred from homology"/>
<evidence type="ECO:0000259" key="11">
    <source>
        <dbReference type="PROSITE" id="PS51918"/>
    </source>
</evidence>
<comment type="similarity">
    <text evidence="8">Belongs to the methylthiotransferase family. RimO subfamily.</text>
</comment>
<dbReference type="PANTHER" id="PTHR43837">
    <property type="entry name" value="RIBOSOMAL PROTEIN S12 METHYLTHIOTRANSFERASE RIMO"/>
    <property type="match status" value="1"/>
</dbReference>
<dbReference type="InterPro" id="IPR012340">
    <property type="entry name" value="NA-bd_OB-fold"/>
</dbReference>
<evidence type="ECO:0000313" key="13">
    <source>
        <dbReference type="Proteomes" id="UP000625283"/>
    </source>
</evidence>
<dbReference type="InterPro" id="IPR005840">
    <property type="entry name" value="Ribosomal_uS12_MeSTrfase_RimO"/>
</dbReference>
<dbReference type="Gene3D" id="2.40.50.140">
    <property type="entry name" value="Nucleic acid-binding proteins"/>
    <property type="match status" value="1"/>
</dbReference>
<dbReference type="InterPro" id="IPR007197">
    <property type="entry name" value="rSAM"/>
</dbReference>
<keyword evidence="13" id="KW-1185">Reference proteome</keyword>
<dbReference type="PROSITE" id="PS51449">
    <property type="entry name" value="MTTASE_N"/>
    <property type="match status" value="1"/>
</dbReference>
<accession>A0ABS1R9Q2</accession>
<comment type="function">
    <text evidence="8">Catalyzes the methylthiolation of an aspartic acid residue of ribosomal protein uS12.</text>
</comment>
<evidence type="ECO:0000256" key="2">
    <source>
        <dbReference type="ARBA" id="ARBA00022490"/>
    </source>
</evidence>
<keyword evidence="12" id="KW-0687">Ribonucleoprotein</keyword>
<dbReference type="InterPro" id="IPR002792">
    <property type="entry name" value="TRAM_dom"/>
</dbReference>
<feature type="binding site" evidence="8">
    <location>
        <position position="24"/>
    </location>
    <ligand>
        <name>[4Fe-4S] cluster</name>
        <dbReference type="ChEBI" id="CHEBI:49883"/>
        <label>1</label>
    </ligand>
</feature>
<sequence>MKTKQTKATILKAKPRVNVVTLGCSKNIHDSEVLMGQLKGNQIDVVHESNNIQANDIVVINTCGFIDNAKQESIDTILQFSELKDQGKVNKVIVTGCLSERYKPELQTEIPNIDAYFGTNDLPDLLSSIGADYRHELLGERLLTTPSHFSYFKIAEGCNRPCSFCAIPLMRGKHVSKSIDDLVKEAKFLASNGTKELILIAQDLTYYGVDIYGKRNLSDLLRHLSDVEGIDWIRLQYAYPSGFPMDILDAMNERSNICNYLDMPLQHITDNMLTSMRRGTTKQKQIDLVNRIRDKVPDIALRTTLICGYPGETEQDFEEMLAWVETTRFDRLGCFTYSHEEKTHAHNLEDNIPEEVKQERVDAIMEVQQGISYDINQSKVGNSYKVLVDRIDGDYYIGRTEYDSPEVDNEVVIAAKDNYLRIGDFVNVAIERAEDFDLYGSVVK</sequence>